<evidence type="ECO:0000313" key="2">
    <source>
        <dbReference type="Proteomes" id="UP000539957"/>
    </source>
</evidence>
<dbReference type="Proteomes" id="UP000539957">
    <property type="component" value="Unassembled WGS sequence"/>
</dbReference>
<keyword evidence="2" id="KW-1185">Reference proteome</keyword>
<evidence type="ECO:0000313" key="1">
    <source>
        <dbReference type="EMBL" id="MBB4799068.1"/>
    </source>
</evidence>
<protein>
    <submittedName>
        <fullName evidence="1">Uncharacterized protein</fullName>
    </submittedName>
</protein>
<proteinExistence type="predicted"/>
<dbReference type="EMBL" id="JACHKY010000005">
    <property type="protein sequence ID" value="MBB4799068.1"/>
    <property type="molecule type" value="Genomic_DNA"/>
</dbReference>
<reference evidence="1 2" key="1">
    <citation type="submission" date="2020-08" db="EMBL/GenBank/DDBJ databases">
        <title>Functional genomics of gut bacteria from endangered species of beetles.</title>
        <authorList>
            <person name="Carlos-Shanley C."/>
        </authorList>
    </citation>
    <scope>NUCLEOTIDE SEQUENCE [LARGE SCALE GENOMIC DNA]</scope>
    <source>
        <strain evidence="1 2">S00123</strain>
    </source>
</reference>
<sequence length="124" mass="14249">MVSLPQYLKSPEEWTAERVTARDVVPYRDVTLFIWCDGCRRGRELNVWTIGARLADDPLREVRFRCRACGVYPSGMEVSRRTSSAPDKLLMIPLKPRFWDDGHREDQAAALRRAESRRKAKGGA</sequence>
<organism evidence="1 2">
    <name type="scientific">Brevundimonas bullata</name>
    <dbReference type="NCBI Taxonomy" id="13160"/>
    <lineage>
        <taxon>Bacteria</taxon>
        <taxon>Pseudomonadati</taxon>
        <taxon>Pseudomonadota</taxon>
        <taxon>Alphaproteobacteria</taxon>
        <taxon>Caulobacterales</taxon>
        <taxon>Caulobacteraceae</taxon>
        <taxon>Brevundimonas</taxon>
    </lineage>
</organism>
<dbReference type="AlphaFoldDB" id="A0A7W7N458"/>
<comment type="caution">
    <text evidence="1">The sequence shown here is derived from an EMBL/GenBank/DDBJ whole genome shotgun (WGS) entry which is preliminary data.</text>
</comment>
<accession>A0A7W7N458</accession>
<name>A0A7W7N458_9CAUL</name>
<dbReference type="RefSeq" id="WP_184271673.1">
    <property type="nucleotide sequence ID" value="NZ_JACHKY010000005.1"/>
</dbReference>
<gene>
    <name evidence="1" type="ORF">HNP32_002824</name>
</gene>